<dbReference type="NCBIfam" id="NF041874">
    <property type="entry name" value="EPS_EpsC"/>
    <property type="match status" value="1"/>
</dbReference>
<keyword evidence="5 7" id="KW-0012">Acyltransferase</keyword>
<organism evidence="7 8">
    <name type="scientific">Novosphingobium chloroacetimidivorans</name>
    <dbReference type="NCBI Taxonomy" id="1428314"/>
    <lineage>
        <taxon>Bacteria</taxon>
        <taxon>Pseudomonadati</taxon>
        <taxon>Pseudomonadota</taxon>
        <taxon>Alphaproteobacteria</taxon>
        <taxon>Sphingomonadales</taxon>
        <taxon>Sphingomonadaceae</taxon>
        <taxon>Novosphingobium</taxon>
    </lineage>
</organism>
<dbReference type="RefSeq" id="WP_184245043.1">
    <property type="nucleotide sequence ID" value="NZ_JACHLR010000008.1"/>
</dbReference>
<dbReference type="Pfam" id="PF00132">
    <property type="entry name" value="Hexapep"/>
    <property type="match status" value="1"/>
</dbReference>
<reference evidence="7 8" key="1">
    <citation type="submission" date="2020-08" db="EMBL/GenBank/DDBJ databases">
        <title>Functional genomics of gut bacteria from endangered species of beetles.</title>
        <authorList>
            <person name="Carlos-Shanley C."/>
        </authorList>
    </citation>
    <scope>NUCLEOTIDE SEQUENCE [LARGE SCALE GENOMIC DNA]</scope>
    <source>
        <strain evidence="7 8">S00245</strain>
    </source>
</reference>
<accession>A0A7W7NW26</accession>
<protein>
    <recommendedName>
        <fullName evidence="2">serine O-acetyltransferase</fullName>
        <ecNumber evidence="2">2.3.1.30</ecNumber>
    </recommendedName>
</protein>
<evidence type="ECO:0000256" key="1">
    <source>
        <dbReference type="ARBA" id="ARBA00007274"/>
    </source>
</evidence>
<name>A0A7W7NW26_9SPHN</name>
<evidence type="ECO:0000256" key="4">
    <source>
        <dbReference type="ARBA" id="ARBA00022679"/>
    </source>
</evidence>
<dbReference type="Gene3D" id="1.10.3130.10">
    <property type="entry name" value="serine acetyltransferase, domain 1"/>
    <property type="match status" value="1"/>
</dbReference>
<evidence type="ECO:0000256" key="3">
    <source>
        <dbReference type="ARBA" id="ARBA00022605"/>
    </source>
</evidence>
<dbReference type="InterPro" id="IPR011004">
    <property type="entry name" value="Trimer_LpxA-like_sf"/>
</dbReference>
<dbReference type="InterPro" id="IPR045304">
    <property type="entry name" value="LbH_SAT"/>
</dbReference>
<comment type="catalytic activity">
    <reaction evidence="6">
        <text>L-serine + acetyl-CoA = O-acetyl-L-serine + CoA</text>
        <dbReference type="Rhea" id="RHEA:24560"/>
        <dbReference type="ChEBI" id="CHEBI:33384"/>
        <dbReference type="ChEBI" id="CHEBI:57287"/>
        <dbReference type="ChEBI" id="CHEBI:57288"/>
        <dbReference type="ChEBI" id="CHEBI:58340"/>
        <dbReference type="EC" id="2.3.1.30"/>
    </reaction>
</comment>
<comment type="similarity">
    <text evidence="1">Belongs to the transferase hexapeptide repeat family.</text>
</comment>
<dbReference type="InterPro" id="IPR042122">
    <property type="entry name" value="Ser_AcTrfase_N_sf"/>
</dbReference>
<dbReference type="GO" id="GO:0009001">
    <property type="term" value="F:serine O-acetyltransferase activity"/>
    <property type="evidence" value="ECO:0007669"/>
    <property type="project" value="UniProtKB-EC"/>
</dbReference>
<dbReference type="CDD" id="cd03354">
    <property type="entry name" value="LbH_SAT"/>
    <property type="match status" value="1"/>
</dbReference>
<keyword evidence="3" id="KW-0028">Amino-acid biosynthesis</keyword>
<dbReference type="EMBL" id="JACHLR010000008">
    <property type="protein sequence ID" value="MBB4858921.1"/>
    <property type="molecule type" value="Genomic_DNA"/>
</dbReference>
<evidence type="ECO:0000313" key="7">
    <source>
        <dbReference type="EMBL" id="MBB4858921.1"/>
    </source>
</evidence>
<keyword evidence="8" id="KW-1185">Reference proteome</keyword>
<comment type="caution">
    <text evidence="7">The sequence shown here is derived from an EMBL/GenBank/DDBJ whole genome shotgun (WGS) entry which is preliminary data.</text>
</comment>
<evidence type="ECO:0000256" key="2">
    <source>
        <dbReference type="ARBA" id="ARBA00013266"/>
    </source>
</evidence>
<dbReference type="SUPFAM" id="SSF51161">
    <property type="entry name" value="Trimeric LpxA-like enzymes"/>
    <property type="match status" value="1"/>
</dbReference>
<dbReference type="AlphaFoldDB" id="A0A7W7NW26"/>
<proteinExistence type="inferred from homology"/>
<dbReference type="InterPro" id="IPR053376">
    <property type="entry name" value="Serine_acetyltransferase"/>
</dbReference>
<sequence length="329" mass="35838">MENLPDRSSAPLPADASAQAEADLWNVQGIVGQLAEIRRKWRTVNAQHAEYGVESFPSRVRLAKVVEELCGALFPLRLGPDFVRLHNEDTFVTQTLQIAFSRLQAQVRLELTYSSPDDGRDINDDRATQIVLALGRELPEIRRLLDIDIEAAFRGDPSARSLDEVLICFPGLLAIIHHRLAHKLHLLGAPLVARIISEISHGQTGIDIHPGAQIGEGFFIDHGTGVVIGETAILGDNVRIYQGVTLGAKNFPLGPTGALIKSLPRHPVIENNVVIYAGATILGRVTIGAGSEIGGNVWLTHDVPPFSRVYQAREQNLVIRPSSEDEAPA</sequence>
<gene>
    <name evidence="7" type="ORF">HNO88_002247</name>
</gene>
<evidence type="ECO:0000256" key="6">
    <source>
        <dbReference type="ARBA" id="ARBA00049486"/>
    </source>
</evidence>
<dbReference type="Proteomes" id="UP000555448">
    <property type="component" value="Unassembled WGS sequence"/>
</dbReference>
<keyword evidence="4 7" id="KW-0808">Transferase</keyword>
<dbReference type="PANTHER" id="PTHR42811">
    <property type="entry name" value="SERINE ACETYLTRANSFERASE"/>
    <property type="match status" value="1"/>
</dbReference>
<evidence type="ECO:0000313" key="8">
    <source>
        <dbReference type="Proteomes" id="UP000555448"/>
    </source>
</evidence>
<dbReference type="Gene3D" id="2.160.10.10">
    <property type="entry name" value="Hexapeptide repeat proteins"/>
    <property type="match status" value="1"/>
</dbReference>
<dbReference type="InterPro" id="IPR001451">
    <property type="entry name" value="Hexapep"/>
</dbReference>
<dbReference type="EC" id="2.3.1.30" evidence="2"/>
<dbReference type="GO" id="GO:0008652">
    <property type="term" value="P:amino acid biosynthetic process"/>
    <property type="evidence" value="ECO:0007669"/>
    <property type="project" value="UniProtKB-KW"/>
</dbReference>
<evidence type="ECO:0000256" key="5">
    <source>
        <dbReference type="ARBA" id="ARBA00023315"/>
    </source>
</evidence>